<dbReference type="InterPro" id="IPR006115">
    <property type="entry name" value="6PGDH_NADP-bd"/>
</dbReference>
<reference evidence="6 7" key="1">
    <citation type="submission" date="2016-10" db="EMBL/GenBank/DDBJ databases">
        <title>Draft Genome sequence of Roseomonas sp. strain M3.</title>
        <authorList>
            <person name="Subhash Y."/>
            <person name="Lee S."/>
        </authorList>
    </citation>
    <scope>NUCLEOTIDE SEQUENCE [LARGE SCALE GENOMIC DNA]</scope>
    <source>
        <strain evidence="6 7">M3</strain>
    </source>
</reference>
<dbReference type="GO" id="GO:0016491">
    <property type="term" value="F:oxidoreductase activity"/>
    <property type="evidence" value="ECO:0007669"/>
    <property type="project" value="UniProtKB-KW"/>
</dbReference>
<dbReference type="InterPro" id="IPR015815">
    <property type="entry name" value="HIBADH-related"/>
</dbReference>
<dbReference type="InterPro" id="IPR013328">
    <property type="entry name" value="6PGD_dom2"/>
</dbReference>
<dbReference type="Gene3D" id="1.10.1040.10">
    <property type="entry name" value="N-(1-d-carboxylethyl)-l-norvaline Dehydrogenase, domain 2"/>
    <property type="match status" value="1"/>
</dbReference>
<evidence type="ECO:0000256" key="3">
    <source>
        <dbReference type="PIRSR" id="PIRSR000103-1"/>
    </source>
</evidence>
<dbReference type="InterPro" id="IPR008927">
    <property type="entry name" value="6-PGluconate_DH-like_C_sf"/>
</dbReference>
<feature type="domain" description="6-phosphogluconate dehydrogenase NADP-binding" evidence="4">
    <location>
        <begin position="5"/>
        <end position="165"/>
    </location>
</feature>
<evidence type="ECO:0000259" key="5">
    <source>
        <dbReference type="Pfam" id="PF14833"/>
    </source>
</evidence>
<dbReference type="AlphaFoldDB" id="A0A1V2H3G5"/>
<dbReference type="GO" id="GO:0050661">
    <property type="term" value="F:NADP binding"/>
    <property type="evidence" value="ECO:0007669"/>
    <property type="project" value="InterPro"/>
</dbReference>
<dbReference type="PANTHER" id="PTHR43060:SF15">
    <property type="entry name" value="3-HYDROXYISOBUTYRATE DEHYDROGENASE-LIKE 1, MITOCHONDRIAL-RELATED"/>
    <property type="match status" value="1"/>
</dbReference>
<gene>
    <name evidence="6" type="ORF">BKE38_11220</name>
</gene>
<comment type="caution">
    <text evidence="6">The sequence shown here is derived from an EMBL/GenBank/DDBJ whole genome shotgun (WGS) entry which is preliminary data.</text>
</comment>
<dbReference type="InterPro" id="IPR036291">
    <property type="entry name" value="NAD(P)-bd_dom_sf"/>
</dbReference>
<dbReference type="Gene3D" id="3.40.50.720">
    <property type="entry name" value="NAD(P)-binding Rossmann-like Domain"/>
    <property type="match status" value="1"/>
</dbReference>
<name>A0A1V2H3G5_9PROT</name>
<evidence type="ECO:0000256" key="2">
    <source>
        <dbReference type="ARBA" id="ARBA00023027"/>
    </source>
</evidence>
<keyword evidence="2" id="KW-0520">NAD</keyword>
<dbReference type="Pfam" id="PF14833">
    <property type="entry name" value="NAD_binding_11"/>
    <property type="match status" value="1"/>
</dbReference>
<dbReference type="GO" id="GO:0051287">
    <property type="term" value="F:NAD binding"/>
    <property type="evidence" value="ECO:0007669"/>
    <property type="project" value="InterPro"/>
</dbReference>
<keyword evidence="7" id="KW-1185">Reference proteome</keyword>
<proteinExistence type="predicted"/>
<dbReference type="Proteomes" id="UP000188879">
    <property type="component" value="Unassembled WGS sequence"/>
</dbReference>
<dbReference type="PANTHER" id="PTHR43060">
    <property type="entry name" value="3-HYDROXYISOBUTYRATE DEHYDROGENASE-LIKE 1, MITOCHONDRIAL-RELATED"/>
    <property type="match status" value="1"/>
</dbReference>
<evidence type="ECO:0000313" key="6">
    <source>
        <dbReference type="EMBL" id="ONG54038.1"/>
    </source>
</evidence>
<accession>A0A1V2H3G5</accession>
<dbReference type="OrthoDB" id="9812907at2"/>
<evidence type="ECO:0000256" key="1">
    <source>
        <dbReference type="ARBA" id="ARBA00023002"/>
    </source>
</evidence>
<dbReference type="SUPFAM" id="SSF48179">
    <property type="entry name" value="6-phosphogluconate dehydrogenase C-terminal domain-like"/>
    <property type="match status" value="1"/>
</dbReference>
<dbReference type="Pfam" id="PF03446">
    <property type="entry name" value="NAD_binding_2"/>
    <property type="match status" value="1"/>
</dbReference>
<dbReference type="InterPro" id="IPR029154">
    <property type="entry name" value="HIBADH-like_NADP-bd"/>
</dbReference>
<organism evidence="6 7">
    <name type="scientific">Teichococcus deserti</name>
    <dbReference type="NCBI Taxonomy" id="1817963"/>
    <lineage>
        <taxon>Bacteria</taxon>
        <taxon>Pseudomonadati</taxon>
        <taxon>Pseudomonadota</taxon>
        <taxon>Alphaproteobacteria</taxon>
        <taxon>Acetobacterales</taxon>
        <taxon>Roseomonadaceae</taxon>
        <taxon>Roseomonas</taxon>
    </lineage>
</organism>
<dbReference type="PIRSF" id="PIRSF000103">
    <property type="entry name" value="HIBADH"/>
    <property type="match status" value="1"/>
</dbReference>
<dbReference type="EMBL" id="MLCO01000090">
    <property type="protein sequence ID" value="ONG54038.1"/>
    <property type="molecule type" value="Genomic_DNA"/>
</dbReference>
<protein>
    <submittedName>
        <fullName evidence="6">2-hydroxy-3-oxopropionate reductase</fullName>
    </submittedName>
</protein>
<evidence type="ECO:0000259" key="4">
    <source>
        <dbReference type="Pfam" id="PF03446"/>
    </source>
</evidence>
<keyword evidence="1" id="KW-0560">Oxidoreductase</keyword>
<evidence type="ECO:0000313" key="7">
    <source>
        <dbReference type="Proteomes" id="UP000188879"/>
    </source>
</evidence>
<sequence>MTRLRIGFAGIGLMGEAMTRRLLAQGHAVAVWNREPERLDTVLPHGATAAASPAVLAAQSDILATCVLHAPAVRAVVFGEQGLLAGARPGLLLVDLSTADPAATREMATEARRAKGLRWVDAPVSGGPPAALEGALTIMAGGAAADVEAALPLLRTLGANVTRMGETGAGQLTKLLNQAIVGAGYVLMAEALALAEAAGLEAAALPAALAGGHADSALLRRIYPRMQQRDFEPPSGYARQLLKDLDAVEGFAASQGLALPVVQAAAAQYRRHVAAGQGLRDSASVSELYARDG</sequence>
<dbReference type="RefSeq" id="WP_076957446.1">
    <property type="nucleotide sequence ID" value="NZ_MLCO01000090.1"/>
</dbReference>
<feature type="active site" evidence="3">
    <location>
        <position position="174"/>
    </location>
</feature>
<dbReference type="SUPFAM" id="SSF51735">
    <property type="entry name" value="NAD(P)-binding Rossmann-fold domains"/>
    <property type="match status" value="1"/>
</dbReference>
<feature type="domain" description="3-hydroxyisobutyrate dehydrogenase-like NAD-binding" evidence="5">
    <location>
        <begin position="168"/>
        <end position="287"/>
    </location>
</feature>